<name>A0ACB9JWJ6_9ASTR</name>
<dbReference type="EMBL" id="CM042019">
    <property type="protein sequence ID" value="KAI3824357.1"/>
    <property type="molecule type" value="Genomic_DNA"/>
</dbReference>
<gene>
    <name evidence="1" type="ORF">L1987_05815</name>
</gene>
<proteinExistence type="predicted"/>
<dbReference type="Proteomes" id="UP001056120">
    <property type="component" value="Linkage Group LG02"/>
</dbReference>
<accession>A0ACB9JWJ6</accession>
<sequence>MHYGQENKSDSSSTHIAHLKPNVSAVAKTFDGSEMQDEKQINAVEGMKMYEDLFDDSEVGKMVSLVNDLRIAGRQRKFQGKLPTIFGSRLSKWCSYFSLKHNVP</sequence>
<evidence type="ECO:0000313" key="1">
    <source>
        <dbReference type="EMBL" id="KAI3824357.1"/>
    </source>
</evidence>
<evidence type="ECO:0000313" key="2">
    <source>
        <dbReference type="Proteomes" id="UP001056120"/>
    </source>
</evidence>
<keyword evidence="2" id="KW-1185">Reference proteome</keyword>
<reference evidence="1 2" key="2">
    <citation type="journal article" date="2022" name="Mol. Ecol. Resour.">
        <title>The genomes of chicory, endive, great burdock and yacon provide insights into Asteraceae paleo-polyploidization history and plant inulin production.</title>
        <authorList>
            <person name="Fan W."/>
            <person name="Wang S."/>
            <person name="Wang H."/>
            <person name="Wang A."/>
            <person name="Jiang F."/>
            <person name="Liu H."/>
            <person name="Zhao H."/>
            <person name="Xu D."/>
            <person name="Zhang Y."/>
        </authorList>
    </citation>
    <scope>NUCLEOTIDE SEQUENCE [LARGE SCALE GENOMIC DNA]</scope>
    <source>
        <strain evidence="2">cv. Yunnan</strain>
        <tissue evidence="1">Leaves</tissue>
    </source>
</reference>
<organism evidence="1 2">
    <name type="scientific">Smallanthus sonchifolius</name>
    <dbReference type="NCBI Taxonomy" id="185202"/>
    <lineage>
        <taxon>Eukaryota</taxon>
        <taxon>Viridiplantae</taxon>
        <taxon>Streptophyta</taxon>
        <taxon>Embryophyta</taxon>
        <taxon>Tracheophyta</taxon>
        <taxon>Spermatophyta</taxon>
        <taxon>Magnoliopsida</taxon>
        <taxon>eudicotyledons</taxon>
        <taxon>Gunneridae</taxon>
        <taxon>Pentapetalae</taxon>
        <taxon>asterids</taxon>
        <taxon>campanulids</taxon>
        <taxon>Asterales</taxon>
        <taxon>Asteraceae</taxon>
        <taxon>Asteroideae</taxon>
        <taxon>Heliantheae alliance</taxon>
        <taxon>Millerieae</taxon>
        <taxon>Smallanthus</taxon>
    </lineage>
</organism>
<comment type="caution">
    <text evidence="1">The sequence shown here is derived from an EMBL/GenBank/DDBJ whole genome shotgun (WGS) entry which is preliminary data.</text>
</comment>
<protein>
    <submittedName>
        <fullName evidence="1">Uncharacterized protein</fullName>
    </submittedName>
</protein>
<reference evidence="2" key="1">
    <citation type="journal article" date="2022" name="Mol. Ecol. Resour.">
        <title>The genomes of chicory, endive, great burdock and yacon provide insights into Asteraceae palaeo-polyploidization history and plant inulin production.</title>
        <authorList>
            <person name="Fan W."/>
            <person name="Wang S."/>
            <person name="Wang H."/>
            <person name="Wang A."/>
            <person name="Jiang F."/>
            <person name="Liu H."/>
            <person name="Zhao H."/>
            <person name="Xu D."/>
            <person name="Zhang Y."/>
        </authorList>
    </citation>
    <scope>NUCLEOTIDE SEQUENCE [LARGE SCALE GENOMIC DNA]</scope>
    <source>
        <strain evidence="2">cv. Yunnan</strain>
    </source>
</reference>